<accession>A0ABV9FRV3</accession>
<gene>
    <name evidence="3" type="ORF">ACFO6S_09945</name>
</gene>
<name>A0ABV9FRV3_9NOCA</name>
<dbReference type="EMBL" id="JBHSFO010000004">
    <property type="protein sequence ID" value="MFC4604003.1"/>
    <property type="molecule type" value="Genomic_DNA"/>
</dbReference>
<dbReference type="SUPFAM" id="SSF54637">
    <property type="entry name" value="Thioesterase/thiol ester dehydrase-isomerase"/>
    <property type="match status" value="2"/>
</dbReference>
<feature type="domain" description="Acyl-CoA thioesterase-like N-terminal HotDog" evidence="1">
    <location>
        <begin position="14"/>
        <end position="76"/>
    </location>
</feature>
<organism evidence="3 4">
    <name type="scientific">Rhodococcus kronopolitis</name>
    <dbReference type="NCBI Taxonomy" id="1460226"/>
    <lineage>
        <taxon>Bacteria</taxon>
        <taxon>Bacillati</taxon>
        <taxon>Actinomycetota</taxon>
        <taxon>Actinomycetes</taxon>
        <taxon>Mycobacteriales</taxon>
        <taxon>Nocardiaceae</taxon>
        <taxon>Rhodococcus</taxon>
    </lineage>
</organism>
<evidence type="ECO:0000313" key="4">
    <source>
        <dbReference type="Proteomes" id="UP001595914"/>
    </source>
</evidence>
<dbReference type="InterPro" id="IPR049449">
    <property type="entry name" value="TesB_ACOT8-like_N"/>
</dbReference>
<dbReference type="Pfam" id="PF13622">
    <property type="entry name" value="4HBT_3"/>
    <property type="match status" value="1"/>
</dbReference>
<keyword evidence="4" id="KW-1185">Reference proteome</keyword>
<reference evidence="4" key="1">
    <citation type="journal article" date="2019" name="Int. J. Syst. Evol. Microbiol.">
        <title>The Global Catalogue of Microorganisms (GCM) 10K type strain sequencing project: providing services to taxonomists for standard genome sequencing and annotation.</title>
        <authorList>
            <consortium name="The Broad Institute Genomics Platform"/>
            <consortium name="The Broad Institute Genome Sequencing Center for Infectious Disease"/>
            <person name="Wu L."/>
            <person name="Ma J."/>
        </authorList>
    </citation>
    <scope>NUCLEOTIDE SEQUENCE [LARGE SCALE GENOMIC DNA]</scope>
    <source>
        <strain evidence="4">CCUG 54520</strain>
    </source>
</reference>
<dbReference type="InterPro" id="IPR049450">
    <property type="entry name" value="ACOT8-like_C"/>
</dbReference>
<feature type="domain" description="Acyl-CoA thioesterase-like C-terminal" evidence="2">
    <location>
        <begin position="113"/>
        <end position="241"/>
    </location>
</feature>
<proteinExistence type="predicted"/>
<evidence type="ECO:0000313" key="3">
    <source>
        <dbReference type="EMBL" id="MFC4604003.1"/>
    </source>
</evidence>
<dbReference type="InterPro" id="IPR042171">
    <property type="entry name" value="Acyl-CoA_hotdog"/>
</dbReference>
<dbReference type="Gene3D" id="2.40.160.210">
    <property type="entry name" value="Acyl-CoA thioesterase, double hotdog domain"/>
    <property type="match status" value="1"/>
</dbReference>
<dbReference type="Proteomes" id="UP001595914">
    <property type="component" value="Unassembled WGS sequence"/>
</dbReference>
<protein>
    <submittedName>
        <fullName evidence="3">Thioesterase family protein</fullName>
    </submittedName>
</protein>
<sequence>MTAAAAPTSRVEFDSGWRSFDGIHGGLVVATVLRAAAEATGAVPAAVTAHFHRPVQAGAAELTVGPERGGRTVSSLVELSDSVTALVRLTRDAGEITLPATGFASYVADPAALPRLDVPVDFVPFAQHLDIRPINDARPFAGGDTPEFDVWIRLDPSLGLAGPELAAVLLDALPPALYATRTAPVPIPTAEFSAHFVPTGRSRSSWHRLRHRTVWASETLCVDETELFAPSGDLTAQARQLRRILAS</sequence>
<comment type="caution">
    <text evidence="3">The sequence shown here is derived from an EMBL/GenBank/DDBJ whole genome shotgun (WGS) entry which is preliminary data.</text>
</comment>
<dbReference type="InterPro" id="IPR029069">
    <property type="entry name" value="HotDog_dom_sf"/>
</dbReference>
<evidence type="ECO:0000259" key="1">
    <source>
        <dbReference type="Pfam" id="PF13622"/>
    </source>
</evidence>
<evidence type="ECO:0000259" key="2">
    <source>
        <dbReference type="Pfam" id="PF20789"/>
    </source>
</evidence>
<dbReference type="RefSeq" id="WP_378416474.1">
    <property type="nucleotide sequence ID" value="NZ_JBHSFO010000004.1"/>
</dbReference>
<dbReference type="Pfam" id="PF20789">
    <property type="entry name" value="4HBT_3C"/>
    <property type="match status" value="1"/>
</dbReference>